<dbReference type="AlphaFoldDB" id="A0A512C6G1"/>
<dbReference type="Proteomes" id="UP000321301">
    <property type="component" value="Unassembled WGS sequence"/>
</dbReference>
<gene>
    <name evidence="1" type="ORF">CQA01_02110</name>
</gene>
<reference evidence="1 2" key="1">
    <citation type="submission" date="2019-07" db="EMBL/GenBank/DDBJ databases">
        <title>Whole genome shotgun sequence of Cyclobacterium qasimii NBRC 106168.</title>
        <authorList>
            <person name="Hosoyama A."/>
            <person name="Uohara A."/>
            <person name="Ohji S."/>
            <person name="Ichikawa N."/>
        </authorList>
    </citation>
    <scope>NUCLEOTIDE SEQUENCE [LARGE SCALE GENOMIC DNA]</scope>
    <source>
        <strain evidence="1 2">NBRC 106168</strain>
    </source>
</reference>
<name>A0A512C6G1_9BACT</name>
<organism evidence="1 2">
    <name type="scientific">Cyclobacterium qasimii</name>
    <dbReference type="NCBI Taxonomy" id="1350429"/>
    <lineage>
        <taxon>Bacteria</taxon>
        <taxon>Pseudomonadati</taxon>
        <taxon>Bacteroidota</taxon>
        <taxon>Cytophagia</taxon>
        <taxon>Cytophagales</taxon>
        <taxon>Cyclobacteriaceae</taxon>
        <taxon>Cyclobacterium</taxon>
    </lineage>
</organism>
<accession>A0A512C6G1</accession>
<keyword evidence="2" id="KW-1185">Reference proteome</keyword>
<evidence type="ECO:0000313" key="2">
    <source>
        <dbReference type="Proteomes" id="UP000321301"/>
    </source>
</evidence>
<proteinExistence type="predicted"/>
<dbReference type="PROSITE" id="PS51257">
    <property type="entry name" value="PROKAR_LIPOPROTEIN"/>
    <property type="match status" value="1"/>
</dbReference>
<sequence>MKYQKSIYLLFIFTITILGSCDNGDNCLQQTWYEDADGDGFGNPNSTQLVCTAPSDYVSDNTDFDDDNATAYPGADEICDDNIDNNGDGEIDECGLIGKIVGVWTSNFGDPYTITSSFININGSIFEILVVGTDYVICRNSLLNSFNAGLYSKFVFTQLSTDKFYFCQPFYDSESQSYIENTTDPTNPNDLNNGCGSFSWVELTRD</sequence>
<evidence type="ECO:0000313" key="1">
    <source>
        <dbReference type="EMBL" id="GEO19677.1"/>
    </source>
</evidence>
<dbReference type="EMBL" id="BJYV01000001">
    <property type="protein sequence ID" value="GEO19677.1"/>
    <property type="molecule type" value="Genomic_DNA"/>
</dbReference>
<comment type="caution">
    <text evidence="1">The sequence shown here is derived from an EMBL/GenBank/DDBJ whole genome shotgun (WGS) entry which is preliminary data.</text>
</comment>
<protein>
    <submittedName>
        <fullName evidence="1">Uncharacterized protein</fullName>
    </submittedName>
</protein>
<dbReference type="RefSeq" id="WP_020889869.1">
    <property type="nucleotide sequence ID" value="NZ_BJYV01000001.1"/>
</dbReference>